<keyword evidence="5" id="KW-1185">Reference proteome</keyword>
<dbReference type="OrthoDB" id="4330234at2"/>
<feature type="compositionally biased region" description="Low complexity" evidence="1">
    <location>
        <begin position="176"/>
        <end position="198"/>
    </location>
</feature>
<keyword evidence="2" id="KW-0472">Membrane</keyword>
<feature type="transmembrane region" description="Helical" evidence="2">
    <location>
        <begin position="12"/>
        <end position="36"/>
    </location>
</feature>
<gene>
    <name evidence="4" type="ORF">GA0070621_1854</name>
</gene>
<evidence type="ECO:0000313" key="5">
    <source>
        <dbReference type="Proteomes" id="UP000198765"/>
    </source>
</evidence>
<keyword evidence="2" id="KW-0812">Transmembrane</keyword>
<evidence type="ECO:0000313" key="4">
    <source>
        <dbReference type="EMBL" id="SBT43667.1"/>
    </source>
</evidence>
<feature type="region of interest" description="Disordered" evidence="1">
    <location>
        <begin position="160"/>
        <end position="222"/>
    </location>
</feature>
<reference evidence="4 5" key="1">
    <citation type="submission" date="2016-06" db="EMBL/GenBank/DDBJ databases">
        <authorList>
            <person name="Kjaerup R.B."/>
            <person name="Dalgaard T.S."/>
            <person name="Juul-Madsen H.R."/>
        </authorList>
    </citation>
    <scope>NUCLEOTIDE SEQUENCE [LARGE SCALE GENOMIC DNA]</scope>
    <source>
        <strain evidence="4 5">DSM 45248</strain>
    </source>
</reference>
<feature type="transmembrane region" description="Helical" evidence="2">
    <location>
        <begin position="42"/>
        <end position="60"/>
    </location>
</feature>
<dbReference type="AlphaFoldDB" id="A0A1A8ZIK0"/>
<dbReference type="Pfam" id="PF10756">
    <property type="entry name" value="bPH_6"/>
    <property type="match status" value="1"/>
</dbReference>
<keyword evidence="2" id="KW-1133">Transmembrane helix</keyword>
<dbReference type="InterPro" id="IPR019692">
    <property type="entry name" value="CFP-6_PH"/>
</dbReference>
<sequence>MRRWQRPYSLDAVSGFAVQGLVAAVGVGTFLVVMFAREEVPTPLAILFGVWLTGSVAVTARRAMLGVYVSDDGIRSRSMLRTTTVPWASVSAVRSGAAIVAGLDQGRTAITIERTDGVSVPTPIQRGGLVRSFLFWLNLGQVATWPEHYDEILATLQAHHRDARRRRQTASDDRPAQPSAAGPASPSTDVGRAPTARDASTDDRRRDIHTLTRQHQRGALTDAEFAAELARIRDTD</sequence>
<evidence type="ECO:0000256" key="1">
    <source>
        <dbReference type="SAM" id="MobiDB-lite"/>
    </source>
</evidence>
<dbReference type="PATRIC" id="fig|299146.4.peg.1913"/>
<name>A0A1A8ZIK0_9ACTN</name>
<proteinExistence type="predicted"/>
<protein>
    <submittedName>
        <fullName evidence="4">PH domain-containing protein</fullName>
    </submittedName>
</protein>
<evidence type="ECO:0000259" key="3">
    <source>
        <dbReference type="Pfam" id="PF10756"/>
    </source>
</evidence>
<dbReference type="EMBL" id="LT594324">
    <property type="protein sequence ID" value="SBT43667.1"/>
    <property type="molecule type" value="Genomic_DNA"/>
</dbReference>
<dbReference type="Proteomes" id="UP000198765">
    <property type="component" value="Chromosome I"/>
</dbReference>
<organism evidence="4 5">
    <name type="scientific">Micromonospora narathiwatensis</name>
    <dbReference type="NCBI Taxonomy" id="299146"/>
    <lineage>
        <taxon>Bacteria</taxon>
        <taxon>Bacillati</taxon>
        <taxon>Actinomycetota</taxon>
        <taxon>Actinomycetes</taxon>
        <taxon>Micromonosporales</taxon>
        <taxon>Micromonosporaceae</taxon>
        <taxon>Micromonospora</taxon>
    </lineage>
</organism>
<evidence type="ECO:0000256" key="2">
    <source>
        <dbReference type="SAM" id="Phobius"/>
    </source>
</evidence>
<accession>A0A1A8ZIK0</accession>
<feature type="domain" description="Low molecular weight protein antigen 6 PH" evidence="3">
    <location>
        <begin position="67"/>
        <end position="127"/>
    </location>
</feature>
<feature type="compositionally biased region" description="Basic and acidic residues" evidence="1">
    <location>
        <begin position="199"/>
        <end position="210"/>
    </location>
</feature>